<feature type="compositionally biased region" description="Polar residues" evidence="12">
    <location>
        <begin position="739"/>
        <end position="754"/>
    </location>
</feature>
<dbReference type="GO" id="GO:0090307">
    <property type="term" value="P:mitotic spindle assembly"/>
    <property type="evidence" value="ECO:0007669"/>
    <property type="project" value="InterPro"/>
</dbReference>
<feature type="region of interest" description="Disordered" evidence="12">
    <location>
        <begin position="733"/>
        <end position="754"/>
    </location>
</feature>
<keyword evidence="7 11" id="KW-0175">Coiled coil</keyword>
<protein>
    <recommendedName>
        <fullName evidence="3">Spindle and centriole-associated protein 1</fullName>
    </recommendedName>
    <alternativeName>
        <fullName evidence="10">Coiled-coil domain-containing protein 52</fullName>
    </alternativeName>
</protein>
<dbReference type="Ensembl" id="ENSCCRT00010110423.1">
    <property type="protein sequence ID" value="ENSCCRP00010099551.1"/>
    <property type="gene ID" value="ENSCCRG00010043650.1"/>
</dbReference>
<feature type="region of interest" description="Disordered" evidence="12">
    <location>
        <begin position="352"/>
        <end position="372"/>
    </location>
</feature>
<keyword evidence="9" id="KW-0131">Cell cycle</keyword>
<evidence type="ECO:0000256" key="9">
    <source>
        <dbReference type="ARBA" id="ARBA00023306"/>
    </source>
</evidence>
<organism evidence="13 14">
    <name type="scientific">Cyprinus carpio</name>
    <name type="common">Common carp</name>
    <dbReference type="NCBI Taxonomy" id="7962"/>
    <lineage>
        <taxon>Eukaryota</taxon>
        <taxon>Metazoa</taxon>
        <taxon>Chordata</taxon>
        <taxon>Craniata</taxon>
        <taxon>Vertebrata</taxon>
        <taxon>Euteleostomi</taxon>
        <taxon>Actinopterygii</taxon>
        <taxon>Neopterygii</taxon>
        <taxon>Teleostei</taxon>
        <taxon>Ostariophysi</taxon>
        <taxon>Cypriniformes</taxon>
        <taxon>Cyprinidae</taxon>
        <taxon>Cyprininae</taxon>
        <taxon>Cyprinus</taxon>
    </lineage>
</organism>
<proteinExistence type="predicted"/>
<evidence type="ECO:0000256" key="12">
    <source>
        <dbReference type="SAM" id="MobiDB-lite"/>
    </source>
</evidence>
<evidence type="ECO:0000256" key="3">
    <source>
        <dbReference type="ARBA" id="ARBA00018313"/>
    </source>
</evidence>
<feature type="region of interest" description="Disordered" evidence="12">
    <location>
        <begin position="275"/>
        <end position="329"/>
    </location>
</feature>
<feature type="compositionally biased region" description="Polar residues" evidence="12">
    <location>
        <begin position="281"/>
        <end position="329"/>
    </location>
</feature>
<dbReference type="Pfam" id="PF15678">
    <property type="entry name" value="SPICE"/>
    <property type="match status" value="2"/>
</dbReference>
<keyword evidence="4" id="KW-0963">Cytoplasm</keyword>
<accession>A0A8C1P3I4</accession>
<evidence type="ECO:0000256" key="2">
    <source>
        <dbReference type="ARBA" id="ARBA00004186"/>
    </source>
</evidence>
<feature type="compositionally biased region" description="Polar residues" evidence="12">
    <location>
        <begin position="631"/>
        <end position="669"/>
    </location>
</feature>
<keyword evidence="6" id="KW-0498">Mitosis</keyword>
<evidence type="ECO:0000313" key="14">
    <source>
        <dbReference type="Proteomes" id="UP000694427"/>
    </source>
</evidence>
<reference evidence="13" key="2">
    <citation type="submission" date="2025-09" db="UniProtKB">
        <authorList>
            <consortium name="Ensembl"/>
        </authorList>
    </citation>
    <scope>IDENTIFICATION</scope>
</reference>
<evidence type="ECO:0000313" key="13">
    <source>
        <dbReference type="Ensembl" id="ENSCCRP00010099551.1"/>
    </source>
</evidence>
<feature type="region of interest" description="Disordered" evidence="12">
    <location>
        <begin position="617"/>
        <end position="669"/>
    </location>
</feature>
<dbReference type="GO" id="GO:0005814">
    <property type="term" value="C:centriole"/>
    <property type="evidence" value="ECO:0007669"/>
    <property type="project" value="UniProtKB-SubCell"/>
</dbReference>
<evidence type="ECO:0000256" key="6">
    <source>
        <dbReference type="ARBA" id="ARBA00022776"/>
    </source>
</evidence>
<keyword evidence="8" id="KW-0206">Cytoskeleton</keyword>
<keyword evidence="14" id="KW-1185">Reference proteome</keyword>
<feature type="coiled-coil region" evidence="11">
    <location>
        <begin position="669"/>
        <end position="696"/>
    </location>
</feature>
<comment type="subcellular location">
    <subcellularLocation>
        <location evidence="1">Cytoplasm</location>
        <location evidence="1">Cytoskeleton</location>
        <location evidence="1">Microtubule organizing center</location>
        <location evidence="1">Centrosome</location>
        <location evidence="1">Centriole</location>
    </subcellularLocation>
    <subcellularLocation>
        <location evidence="2">Cytoplasm</location>
        <location evidence="2">Cytoskeleton</location>
        <location evidence="2">Spindle</location>
    </subcellularLocation>
</comment>
<dbReference type="PANTHER" id="PTHR31167:SF3">
    <property type="entry name" value="SPINDLE AND CENTRIOLE-ASSOCIATED PROTEIN 1"/>
    <property type="match status" value="1"/>
</dbReference>
<dbReference type="AlphaFoldDB" id="A0A8C1P3I4"/>
<evidence type="ECO:0000256" key="4">
    <source>
        <dbReference type="ARBA" id="ARBA00022490"/>
    </source>
</evidence>
<dbReference type="GO" id="GO:0046599">
    <property type="term" value="P:regulation of centriole replication"/>
    <property type="evidence" value="ECO:0007669"/>
    <property type="project" value="TreeGrafter"/>
</dbReference>
<feature type="coiled-coil region" evidence="11">
    <location>
        <begin position="419"/>
        <end position="478"/>
    </location>
</feature>
<evidence type="ECO:0000256" key="8">
    <source>
        <dbReference type="ARBA" id="ARBA00023212"/>
    </source>
</evidence>
<dbReference type="PANTHER" id="PTHR31167">
    <property type="entry name" value="SPINDLE AND CENTRIOLE ASSOCIATED PROTEIN 1 SPICE1"/>
    <property type="match status" value="1"/>
</dbReference>
<keyword evidence="5" id="KW-0132">Cell division</keyword>
<evidence type="ECO:0000256" key="7">
    <source>
        <dbReference type="ARBA" id="ARBA00023054"/>
    </source>
</evidence>
<dbReference type="GO" id="GO:0005819">
    <property type="term" value="C:spindle"/>
    <property type="evidence" value="ECO:0007669"/>
    <property type="project" value="UniProtKB-SubCell"/>
</dbReference>
<evidence type="ECO:0000256" key="1">
    <source>
        <dbReference type="ARBA" id="ARBA00004114"/>
    </source>
</evidence>
<name>A0A8C1P3I4_CYPCA</name>
<evidence type="ECO:0000256" key="5">
    <source>
        <dbReference type="ARBA" id="ARBA00022618"/>
    </source>
</evidence>
<reference evidence="13" key="1">
    <citation type="submission" date="2025-08" db="UniProtKB">
        <authorList>
            <consortium name="Ensembl"/>
        </authorList>
    </citation>
    <scope>IDENTIFICATION</scope>
</reference>
<dbReference type="Proteomes" id="UP000694427">
    <property type="component" value="Unplaced"/>
</dbReference>
<dbReference type="InterPro" id="IPR031387">
    <property type="entry name" value="SPICE1"/>
</dbReference>
<dbReference type="GO" id="GO:0005813">
    <property type="term" value="C:centrosome"/>
    <property type="evidence" value="ECO:0007669"/>
    <property type="project" value="TreeGrafter"/>
</dbReference>
<evidence type="ECO:0000256" key="10">
    <source>
        <dbReference type="ARBA" id="ARBA00030722"/>
    </source>
</evidence>
<evidence type="ECO:0000256" key="11">
    <source>
        <dbReference type="SAM" id="Coils"/>
    </source>
</evidence>
<sequence length="783" mass="87050">MCPDQRFLNPVTTAPTKTNGATCVCVCYCEMSLVRIHRPLYGASKRPVRTRKVSAPKKEWVSTVHDLSVHKATPEDLARRHDMHRSQNRVVAQWELKEKALTRRRRKTQPLSPPGLDRARLNIIREVFSDQCQLQDVIARSDRALAEVKDLFGDAPRRRTGFPTFTVAPDCDSDSELPVHQKSDPPTQLSLLSQSMMDQQALNELKEVEEEDDEVQDASVRLSSMMHRKRNKCRSEYFLWASDHPEQELPKTPCNTGVREDQAALNATVAVQRLKSRQTHSDVNQSNSLVNQVLNPEPASSQPGIKSRSVQASRGRSGHTSGMNSSGLSSLAGNQSSLELLQSMLEQVETELDSLDHQNPPPEARPQQQRPGLTGFSVALVATLGRLARHIRKVRAHTSKIQKFFIFLIGQISYFLIGIAQKEEEALREAQERRRLEEEVKEQRALIDALTVESLTLREESAALQVRLQQQISDLERRLDAVVLVVGRPDSAEPHTTVQITDNTAQKSRNLESGGTEKDLQQQDFVSAAVLLSPPHQRDGLRPAACHPHSQAPTLHFSGSYAATGSQGSLEDFDISISPSSFASLPRPTPLLDDLSQDAILGEIAELTRQNAAIRGQLGQHRQSPAGASVSREQSADRLSTTSSIVRQVSPSTEPQHTQQPVSVERSSTMEIEQKLQELNRQSAEARAKLLELIEQQKQSASLGVSPVISPVPPHSSSTHTADRWLTPEPFLTLPERNYSPQPSASSHRLSPQSLDSVEIHSLENQVDKLKREGWFALSAHVK</sequence>
<dbReference type="GO" id="GO:0051310">
    <property type="term" value="P:metaphase chromosome alignment"/>
    <property type="evidence" value="ECO:0007669"/>
    <property type="project" value="TreeGrafter"/>
</dbReference>
<dbReference type="GO" id="GO:0051301">
    <property type="term" value="P:cell division"/>
    <property type="evidence" value="ECO:0007669"/>
    <property type="project" value="UniProtKB-KW"/>
</dbReference>